<evidence type="ECO:0000313" key="2">
    <source>
        <dbReference type="Proteomes" id="UP000308600"/>
    </source>
</evidence>
<protein>
    <submittedName>
        <fullName evidence="1">Uncharacterized protein</fullName>
    </submittedName>
</protein>
<proteinExistence type="predicted"/>
<keyword evidence="2" id="KW-1185">Reference proteome</keyword>
<dbReference type="EMBL" id="ML208300">
    <property type="protein sequence ID" value="TFK71301.1"/>
    <property type="molecule type" value="Genomic_DNA"/>
</dbReference>
<gene>
    <name evidence="1" type="ORF">BDN72DRAFT_958219</name>
</gene>
<reference evidence="1 2" key="1">
    <citation type="journal article" date="2019" name="Nat. Ecol. Evol.">
        <title>Megaphylogeny resolves global patterns of mushroom evolution.</title>
        <authorList>
            <person name="Varga T."/>
            <person name="Krizsan K."/>
            <person name="Foldi C."/>
            <person name="Dima B."/>
            <person name="Sanchez-Garcia M."/>
            <person name="Sanchez-Ramirez S."/>
            <person name="Szollosi G.J."/>
            <person name="Szarkandi J.G."/>
            <person name="Papp V."/>
            <person name="Albert L."/>
            <person name="Andreopoulos W."/>
            <person name="Angelini C."/>
            <person name="Antonin V."/>
            <person name="Barry K.W."/>
            <person name="Bougher N.L."/>
            <person name="Buchanan P."/>
            <person name="Buyck B."/>
            <person name="Bense V."/>
            <person name="Catcheside P."/>
            <person name="Chovatia M."/>
            <person name="Cooper J."/>
            <person name="Damon W."/>
            <person name="Desjardin D."/>
            <person name="Finy P."/>
            <person name="Geml J."/>
            <person name="Haridas S."/>
            <person name="Hughes K."/>
            <person name="Justo A."/>
            <person name="Karasinski D."/>
            <person name="Kautmanova I."/>
            <person name="Kiss B."/>
            <person name="Kocsube S."/>
            <person name="Kotiranta H."/>
            <person name="LaButti K.M."/>
            <person name="Lechner B.E."/>
            <person name="Liimatainen K."/>
            <person name="Lipzen A."/>
            <person name="Lukacs Z."/>
            <person name="Mihaltcheva S."/>
            <person name="Morgado L.N."/>
            <person name="Niskanen T."/>
            <person name="Noordeloos M.E."/>
            <person name="Ohm R.A."/>
            <person name="Ortiz-Santana B."/>
            <person name="Ovrebo C."/>
            <person name="Racz N."/>
            <person name="Riley R."/>
            <person name="Savchenko A."/>
            <person name="Shiryaev A."/>
            <person name="Soop K."/>
            <person name="Spirin V."/>
            <person name="Szebenyi C."/>
            <person name="Tomsovsky M."/>
            <person name="Tulloss R.E."/>
            <person name="Uehling J."/>
            <person name="Grigoriev I.V."/>
            <person name="Vagvolgyi C."/>
            <person name="Papp T."/>
            <person name="Martin F.M."/>
            <person name="Miettinen O."/>
            <person name="Hibbett D.S."/>
            <person name="Nagy L.G."/>
        </authorList>
    </citation>
    <scope>NUCLEOTIDE SEQUENCE [LARGE SCALE GENOMIC DNA]</scope>
    <source>
        <strain evidence="1 2">NL-1719</strain>
    </source>
</reference>
<organism evidence="1 2">
    <name type="scientific">Pluteus cervinus</name>
    <dbReference type="NCBI Taxonomy" id="181527"/>
    <lineage>
        <taxon>Eukaryota</taxon>
        <taxon>Fungi</taxon>
        <taxon>Dikarya</taxon>
        <taxon>Basidiomycota</taxon>
        <taxon>Agaricomycotina</taxon>
        <taxon>Agaricomycetes</taxon>
        <taxon>Agaricomycetidae</taxon>
        <taxon>Agaricales</taxon>
        <taxon>Pluteineae</taxon>
        <taxon>Pluteaceae</taxon>
        <taxon>Pluteus</taxon>
    </lineage>
</organism>
<name>A0ACD3B0K1_9AGAR</name>
<accession>A0ACD3B0K1</accession>
<evidence type="ECO:0000313" key="1">
    <source>
        <dbReference type="EMBL" id="TFK71301.1"/>
    </source>
</evidence>
<sequence length="103" mass="10515">MLFRVVSSTLALALLASATILPRQTGDCSYQCCDAVIPLDDPLITQLAGTLGINLSTIVGDAATGCRPIPRVGFNCAGKPLCCAGNRAITGIQLGCNPVNPGN</sequence>
<dbReference type="Proteomes" id="UP000308600">
    <property type="component" value="Unassembled WGS sequence"/>
</dbReference>